<keyword evidence="1" id="KW-0472">Membrane</keyword>
<keyword evidence="3" id="KW-1185">Reference proteome</keyword>
<keyword evidence="1" id="KW-0812">Transmembrane</keyword>
<comment type="caution">
    <text evidence="2">The sequence shown here is derived from an EMBL/GenBank/DDBJ whole genome shotgun (WGS) entry which is preliminary data.</text>
</comment>
<sequence>MDIETAFKLAGFLLWPFLLALLCYLFDIKGFLCCARKGNPDVDQKTEN</sequence>
<protein>
    <submittedName>
        <fullName evidence="2">Uncharacterized protein</fullName>
    </submittedName>
</protein>
<organism evidence="2 3">
    <name type="scientific">Methylomonas methanica</name>
    <dbReference type="NCBI Taxonomy" id="421"/>
    <lineage>
        <taxon>Bacteria</taxon>
        <taxon>Pseudomonadati</taxon>
        <taxon>Pseudomonadota</taxon>
        <taxon>Gammaproteobacteria</taxon>
        <taxon>Methylococcales</taxon>
        <taxon>Methylococcaceae</taxon>
        <taxon>Methylomonas</taxon>
    </lineage>
</organism>
<evidence type="ECO:0000313" key="2">
    <source>
        <dbReference type="EMBL" id="TCV81122.1"/>
    </source>
</evidence>
<feature type="transmembrane region" description="Helical" evidence="1">
    <location>
        <begin position="6"/>
        <end position="26"/>
    </location>
</feature>
<reference evidence="2 3" key="1">
    <citation type="submission" date="2019-03" db="EMBL/GenBank/DDBJ databases">
        <title>Systems level insights into methane cycling in arid and semi-arid ecosystems.</title>
        <authorList>
            <person name="Kalyuzhnaya M."/>
        </authorList>
    </citation>
    <scope>NUCLEOTIDE SEQUENCE [LARGE SCALE GENOMIC DNA]</scope>
    <source>
        <strain evidence="2 3">S-1</strain>
    </source>
</reference>
<accession>A0ABY2CJC9</accession>
<dbReference type="RefSeq" id="WP_165917802.1">
    <property type="nucleotide sequence ID" value="NZ_SMCN01000016.1"/>
</dbReference>
<dbReference type="EMBL" id="SMCN01000016">
    <property type="protein sequence ID" value="TCV81122.1"/>
    <property type="molecule type" value="Genomic_DNA"/>
</dbReference>
<evidence type="ECO:0000256" key="1">
    <source>
        <dbReference type="SAM" id="Phobius"/>
    </source>
</evidence>
<gene>
    <name evidence="2" type="ORF">EDE11_11610</name>
</gene>
<dbReference type="Proteomes" id="UP000295649">
    <property type="component" value="Unassembled WGS sequence"/>
</dbReference>
<evidence type="ECO:0000313" key="3">
    <source>
        <dbReference type="Proteomes" id="UP000295649"/>
    </source>
</evidence>
<proteinExistence type="predicted"/>
<name>A0ABY2CJC9_METMH</name>
<keyword evidence="1" id="KW-1133">Transmembrane helix</keyword>